<feature type="signal peptide" evidence="18">
    <location>
        <begin position="1"/>
        <end position="21"/>
    </location>
</feature>
<evidence type="ECO:0000256" key="9">
    <source>
        <dbReference type="ARBA" id="ARBA00022729"/>
    </source>
</evidence>
<keyword evidence="14" id="KW-0458">Lysosome</keyword>
<dbReference type="Gene3D" id="3.30.1120.10">
    <property type="match status" value="1"/>
</dbReference>
<evidence type="ECO:0000259" key="19">
    <source>
        <dbReference type="Pfam" id="PF00884"/>
    </source>
</evidence>
<evidence type="ECO:0000256" key="4">
    <source>
        <dbReference type="ARBA" id="ARBA00008779"/>
    </source>
</evidence>
<evidence type="ECO:0000256" key="17">
    <source>
        <dbReference type="ARBA" id="ARBA00033059"/>
    </source>
</evidence>
<dbReference type="GeneID" id="100369185"/>
<comment type="subcellular location">
    <subcellularLocation>
        <location evidence="3">Lysosome</location>
    </subcellularLocation>
</comment>
<dbReference type="CDD" id="cd16157">
    <property type="entry name" value="GALNS"/>
    <property type="match status" value="1"/>
</dbReference>
<dbReference type="InterPro" id="IPR035626">
    <property type="entry name" value="GALNS"/>
</dbReference>
<accession>A0ABM0GSB5</accession>
<sequence length="517" mass="57860">MLLIKLFQFMLMFHAFYSTNSNPSKPNVILMLMDDMGWGDLGVLGNPAKETPNLDRMASEGALMTDFYAPNPLCSPSRASLLTGRLPIRNGFYTTNDHARCSYTPQYIVGGIPDSEIVLPELLNKAGYRSKIIGKWHLGHQTQYHPLKHGFDEYFGAPNCHVGPYDNKKQPNIPVYRDADMIGRYYEEFKIDKSGESNLTQMFIEEAIAFIEKQHQTGEQFFLYWTPDASHSPHYASKSFLGTSQRELYGDAVMELDYGVGQILGKLKELQIENNTFVFFSSDNGAALSGGAYVGSNGPFLCGKHTTFEGGMREPSIAWWPGRIKPGKVSHQLGTIMDLFTTALDIAGVTLPTDRIIDGTSLLPALVNGKIDSNKTIFFYRGDELMAARHGLYKAHFWTWTNSEEEFKRGTNFCPGQEIDGVTTHNQTDYTAEPLLFHIGRDPGEKYKINSKKAEYKAAMQPISQAVADHRKNLVPGEPQLNMCDTAVQNWAPVGCEKLGQCLKIPPSNPKKCTWPH</sequence>
<evidence type="ECO:0000256" key="10">
    <source>
        <dbReference type="ARBA" id="ARBA00022801"/>
    </source>
</evidence>
<dbReference type="Proteomes" id="UP000694865">
    <property type="component" value="Unplaced"/>
</dbReference>
<keyword evidence="10" id="KW-0378">Hydrolase</keyword>
<dbReference type="InterPro" id="IPR017850">
    <property type="entry name" value="Alkaline_phosphatase_core_sf"/>
</dbReference>
<proteinExistence type="inferred from homology"/>
<dbReference type="Pfam" id="PF14707">
    <property type="entry name" value="Sulfatase_C"/>
    <property type="match status" value="1"/>
</dbReference>
<organism evidence="20 21">
    <name type="scientific">Saccoglossus kowalevskii</name>
    <name type="common">Acorn worm</name>
    <dbReference type="NCBI Taxonomy" id="10224"/>
    <lineage>
        <taxon>Eukaryota</taxon>
        <taxon>Metazoa</taxon>
        <taxon>Hemichordata</taxon>
        <taxon>Enteropneusta</taxon>
        <taxon>Harrimaniidae</taxon>
        <taxon>Saccoglossus</taxon>
    </lineage>
</organism>
<gene>
    <name evidence="21" type="primary">LOC100369185</name>
</gene>
<dbReference type="PANTHER" id="PTHR42693:SF47">
    <property type="entry name" value="N-ACETYLGALACTOSAMINE-6-SULFATASE"/>
    <property type="match status" value="1"/>
</dbReference>
<reference evidence="21" key="1">
    <citation type="submission" date="2025-08" db="UniProtKB">
        <authorList>
            <consortium name="RefSeq"/>
        </authorList>
    </citation>
    <scope>IDENTIFICATION</scope>
    <source>
        <tissue evidence="21">Testes</tissue>
    </source>
</reference>
<dbReference type="SUPFAM" id="SSF53649">
    <property type="entry name" value="Alkaline phosphatase-like"/>
    <property type="match status" value="1"/>
</dbReference>
<evidence type="ECO:0000256" key="11">
    <source>
        <dbReference type="ARBA" id="ARBA00022837"/>
    </source>
</evidence>
<evidence type="ECO:0000256" key="16">
    <source>
        <dbReference type="ARBA" id="ARBA00032952"/>
    </source>
</evidence>
<keyword evidence="12" id="KW-1015">Disulfide bond</keyword>
<protein>
    <recommendedName>
        <fullName evidence="7">N-acetylgalactosamine-6-sulfatase</fullName>
        <ecNumber evidence="6">3.1.6.4</ecNumber>
    </recommendedName>
    <alternativeName>
        <fullName evidence="17">Chondroitinsulfatase</fullName>
    </alternativeName>
    <alternativeName>
        <fullName evidence="15">Galactose-6-sulfate sulfatase</fullName>
    </alternativeName>
    <alternativeName>
        <fullName evidence="16">N-acetylgalactosamine-6-sulfate sulfatase</fullName>
    </alternativeName>
</protein>
<keyword evidence="13" id="KW-0325">Glycoprotein</keyword>
<comment type="similarity">
    <text evidence="4">Belongs to the sulfatase family.</text>
</comment>
<evidence type="ECO:0000313" key="20">
    <source>
        <dbReference type="Proteomes" id="UP000694865"/>
    </source>
</evidence>
<name>A0ABM0GSB5_SACKO</name>
<dbReference type="PROSITE" id="PS00149">
    <property type="entry name" value="SULFATASE_2"/>
    <property type="match status" value="1"/>
</dbReference>
<evidence type="ECO:0000256" key="2">
    <source>
        <dbReference type="ARBA" id="ARBA00001913"/>
    </source>
</evidence>
<keyword evidence="11" id="KW-0106">Calcium</keyword>
<dbReference type="InterPro" id="IPR050738">
    <property type="entry name" value="Sulfatase"/>
</dbReference>
<comment type="subunit">
    <text evidence="5">Homodimer.</text>
</comment>
<evidence type="ECO:0000256" key="3">
    <source>
        <dbReference type="ARBA" id="ARBA00004371"/>
    </source>
</evidence>
<dbReference type="PROSITE" id="PS00523">
    <property type="entry name" value="SULFATASE_1"/>
    <property type="match status" value="1"/>
</dbReference>
<keyword evidence="9 18" id="KW-0732">Signal</keyword>
<evidence type="ECO:0000256" key="13">
    <source>
        <dbReference type="ARBA" id="ARBA00023180"/>
    </source>
</evidence>
<dbReference type="RefSeq" id="XP_002736267.2">
    <property type="nucleotide sequence ID" value="XM_002736221.2"/>
</dbReference>
<dbReference type="EC" id="3.1.6.4" evidence="6"/>
<feature type="domain" description="Sulfatase N-terminal" evidence="19">
    <location>
        <begin position="26"/>
        <end position="349"/>
    </location>
</feature>
<evidence type="ECO:0000256" key="5">
    <source>
        <dbReference type="ARBA" id="ARBA00011738"/>
    </source>
</evidence>
<comment type="cofactor">
    <cofactor evidence="2">
        <name>Ca(2+)</name>
        <dbReference type="ChEBI" id="CHEBI:29108"/>
    </cofactor>
</comment>
<evidence type="ECO:0000313" key="21">
    <source>
        <dbReference type="RefSeq" id="XP_002736267.2"/>
    </source>
</evidence>
<feature type="chain" id="PRO_5047236869" description="N-acetylgalactosamine-6-sulfatase" evidence="18">
    <location>
        <begin position="22"/>
        <end position="517"/>
    </location>
</feature>
<dbReference type="InterPro" id="IPR024607">
    <property type="entry name" value="Sulfatase_CS"/>
</dbReference>
<evidence type="ECO:0000256" key="15">
    <source>
        <dbReference type="ARBA" id="ARBA00030478"/>
    </source>
</evidence>
<evidence type="ECO:0000256" key="18">
    <source>
        <dbReference type="SAM" id="SignalP"/>
    </source>
</evidence>
<evidence type="ECO:0000256" key="14">
    <source>
        <dbReference type="ARBA" id="ARBA00023228"/>
    </source>
</evidence>
<keyword evidence="8" id="KW-0479">Metal-binding</keyword>
<dbReference type="InterPro" id="IPR000917">
    <property type="entry name" value="Sulfatase_N"/>
</dbReference>
<comment type="catalytic activity">
    <reaction evidence="1">
        <text>Hydrolysis of the 6-sulfate groups of the N-acetyl-D-galactosamine 6-sulfate units of chondroitin sulfate and of the D-galactose 6-sulfate units of keratan sulfate.</text>
        <dbReference type="EC" id="3.1.6.4"/>
    </reaction>
</comment>
<evidence type="ECO:0000256" key="1">
    <source>
        <dbReference type="ARBA" id="ARBA00000027"/>
    </source>
</evidence>
<dbReference type="Pfam" id="PF00884">
    <property type="entry name" value="Sulfatase"/>
    <property type="match status" value="1"/>
</dbReference>
<evidence type="ECO:0000256" key="12">
    <source>
        <dbReference type="ARBA" id="ARBA00023157"/>
    </source>
</evidence>
<dbReference type="Gene3D" id="3.40.720.10">
    <property type="entry name" value="Alkaline Phosphatase, subunit A"/>
    <property type="match status" value="1"/>
</dbReference>
<dbReference type="PANTHER" id="PTHR42693">
    <property type="entry name" value="ARYLSULFATASE FAMILY MEMBER"/>
    <property type="match status" value="1"/>
</dbReference>
<evidence type="ECO:0000256" key="6">
    <source>
        <dbReference type="ARBA" id="ARBA00012117"/>
    </source>
</evidence>
<evidence type="ECO:0000256" key="8">
    <source>
        <dbReference type="ARBA" id="ARBA00022723"/>
    </source>
</evidence>
<keyword evidence="20" id="KW-1185">Reference proteome</keyword>
<evidence type="ECO:0000256" key="7">
    <source>
        <dbReference type="ARBA" id="ARBA00019527"/>
    </source>
</evidence>